<sequence>MNGLFQGDHQLNARSSLPLSIAGSGSSNNLANQRIAPSFIDNNNATLSVSDSLNALNRQNKCIGEIGGNGGIGNDASALIKVGIGGNSLFKGGNLMDNNNNNKSNGMMVDINKRKRSLPETNDISVSKGISTSVNDPTLLQRLNTLSGGFPMPKWARNAANGNGSNSGGCGSSIQTTSVSTSNDSTSISSGTGIGERRRKGMSIQEMMKERKRLELERVNNLSGGFPLPKLDADETSLGRKQQGIQPASLDTFRQVWLQTPPAYQKEVLSRRLERGDFVGKKKRRTRS</sequence>
<keyword evidence="3" id="KW-1185">Reference proteome</keyword>
<dbReference type="EMBL" id="CAKOGP040000868">
    <property type="protein sequence ID" value="CAJ1939905.1"/>
    <property type="molecule type" value="Genomic_DNA"/>
</dbReference>
<proteinExistence type="predicted"/>
<dbReference type="Proteomes" id="UP001295423">
    <property type="component" value="Unassembled WGS sequence"/>
</dbReference>
<feature type="compositionally biased region" description="Low complexity" evidence="1">
    <location>
        <begin position="172"/>
        <end position="191"/>
    </location>
</feature>
<protein>
    <submittedName>
        <fullName evidence="2">Uncharacterized protein</fullName>
    </submittedName>
</protein>
<dbReference type="AlphaFoldDB" id="A0AAD2CQK0"/>
<organism evidence="2 3">
    <name type="scientific">Cylindrotheca closterium</name>
    <dbReference type="NCBI Taxonomy" id="2856"/>
    <lineage>
        <taxon>Eukaryota</taxon>
        <taxon>Sar</taxon>
        <taxon>Stramenopiles</taxon>
        <taxon>Ochrophyta</taxon>
        <taxon>Bacillariophyta</taxon>
        <taxon>Bacillariophyceae</taxon>
        <taxon>Bacillariophycidae</taxon>
        <taxon>Bacillariales</taxon>
        <taxon>Bacillariaceae</taxon>
        <taxon>Cylindrotheca</taxon>
    </lineage>
</organism>
<feature type="region of interest" description="Disordered" evidence="1">
    <location>
        <begin position="158"/>
        <end position="196"/>
    </location>
</feature>
<evidence type="ECO:0000313" key="3">
    <source>
        <dbReference type="Proteomes" id="UP001295423"/>
    </source>
</evidence>
<comment type="caution">
    <text evidence="2">The sequence shown here is derived from an EMBL/GenBank/DDBJ whole genome shotgun (WGS) entry which is preliminary data.</text>
</comment>
<accession>A0AAD2CQK0</accession>
<name>A0AAD2CQK0_9STRA</name>
<evidence type="ECO:0000313" key="2">
    <source>
        <dbReference type="EMBL" id="CAJ1939905.1"/>
    </source>
</evidence>
<gene>
    <name evidence="2" type="ORF">CYCCA115_LOCUS6788</name>
</gene>
<evidence type="ECO:0000256" key="1">
    <source>
        <dbReference type="SAM" id="MobiDB-lite"/>
    </source>
</evidence>
<reference evidence="2" key="1">
    <citation type="submission" date="2023-08" db="EMBL/GenBank/DDBJ databases">
        <authorList>
            <person name="Audoor S."/>
            <person name="Bilcke G."/>
        </authorList>
    </citation>
    <scope>NUCLEOTIDE SEQUENCE</scope>
</reference>